<proteinExistence type="inferred from homology"/>
<dbReference type="PANTHER" id="PTHR45674:SF4">
    <property type="entry name" value="DNA LIGASE 1"/>
    <property type="match status" value="1"/>
</dbReference>
<protein>
    <submittedName>
        <fullName evidence="4">RNA ligase family protein</fullName>
    </submittedName>
</protein>
<evidence type="ECO:0000313" key="5">
    <source>
        <dbReference type="Proteomes" id="UP001596620"/>
    </source>
</evidence>
<comment type="similarity">
    <text evidence="1">Belongs to the ATP-dependent DNA ligase family.</text>
</comment>
<evidence type="ECO:0000313" key="4">
    <source>
        <dbReference type="EMBL" id="MFC7747882.1"/>
    </source>
</evidence>
<dbReference type="SUPFAM" id="SSF56091">
    <property type="entry name" value="DNA ligase/mRNA capping enzyme, catalytic domain"/>
    <property type="match status" value="1"/>
</dbReference>
<keyword evidence="5" id="KW-1185">Reference proteome</keyword>
<dbReference type="Proteomes" id="UP001596620">
    <property type="component" value="Unassembled WGS sequence"/>
</dbReference>
<feature type="domain" description="ATP-dependent DNA ligase family profile" evidence="3">
    <location>
        <begin position="12"/>
        <end position="189"/>
    </location>
</feature>
<dbReference type="InterPro" id="IPR050191">
    <property type="entry name" value="ATP-dep_DNA_ligase"/>
</dbReference>
<comment type="caution">
    <text evidence="4">The sequence shown here is derived from an EMBL/GenBank/DDBJ whole genome shotgun (WGS) entry which is preliminary data.</text>
</comment>
<dbReference type="InterPro" id="IPR012310">
    <property type="entry name" value="DNA_ligase_ATP-dep_cent"/>
</dbReference>
<accession>A0ABW2UVC9</accession>
<gene>
    <name evidence="4" type="ORF">ACFQU8_11855</name>
</gene>
<dbReference type="InterPro" id="IPR016059">
    <property type="entry name" value="DNA_ligase_ATP-dep_CS"/>
</dbReference>
<dbReference type="EMBL" id="JBHTGR010000056">
    <property type="protein sequence ID" value="MFC7747882.1"/>
    <property type="molecule type" value="Genomic_DNA"/>
</dbReference>
<keyword evidence="2 4" id="KW-0436">Ligase</keyword>
<dbReference type="Gene3D" id="3.30.470.30">
    <property type="entry name" value="DNA ligase/mRNA capping enzyme"/>
    <property type="match status" value="1"/>
</dbReference>
<reference evidence="5" key="1">
    <citation type="journal article" date="2019" name="Int. J. Syst. Evol. Microbiol.">
        <title>The Global Catalogue of Microorganisms (GCM) 10K type strain sequencing project: providing services to taxonomists for standard genome sequencing and annotation.</title>
        <authorList>
            <consortium name="The Broad Institute Genomics Platform"/>
            <consortium name="The Broad Institute Genome Sequencing Center for Infectious Disease"/>
            <person name="Wu L."/>
            <person name="Ma J."/>
        </authorList>
    </citation>
    <scope>NUCLEOTIDE SEQUENCE [LARGE SCALE GENOMIC DNA]</scope>
    <source>
        <strain evidence="5">JCM 30234</strain>
    </source>
</reference>
<organism evidence="4 5">
    <name type="scientific">Lentibacillus kimchii</name>
    <dbReference type="NCBI Taxonomy" id="1542911"/>
    <lineage>
        <taxon>Bacteria</taxon>
        <taxon>Bacillati</taxon>
        <taxon>Bacillota</taxon>
        <taxon>Bacilli</taxon>
        <taxon>Bacillales</taxon>
        <taxon>Bacillaceae</taxon>
        <taxon>Lentibacillus</taxon>
    </lineage>
</organism>
<dbReference type="PANTHER" id="PTHR45674">
    <property type="entry name" value="DNA LIGASE 1/3 FAMILY MEMBER"/>
    <property type="match status" value="1"/>
</dbReference>
<dbReference type="PROSITE" id="PS00697">
    <property type="entry name" value="DNA_LIGASE_A1"/>
    <property type="match status" value="1"/>
</dbReference>
<name>A0ABW2UVC9_9BACI</name>
<evidence type="ECO:0000256" key="2">
    <source>
        <dbReference type="ARBA" id="ARBA00022598"/>
    </source>
</evidence>
<dbReference type="Pfam" id="PF01068">
    <property type="entry name" value="DNA_ligase_A_M"/>
    <property type="match status" value="1"/>
</dbReference>
<evidence type="ECO:0000259" key="3">
    <source>
        <dbReference type="Pfam" id="PF01068"/>
    </source>
</evidence>
<evidence type="ECO:0000256" key="1">
    <source>
        <dbReference type="ARBA" id="ARBA00007572"/>
    </source>
</evidence>
<dbReference type="GO" id="GO:0016874">
    <property type="term" value="F:ligase activity"/>
    <property type="evidence" value="ECO:0007669"/>
    <property type="project" value="UniProtKB-KW"/>
</dbReference>
<sequence length="205" mass="22974">MQPIMCETIPSGETWVYEVKYDGFRCVLTWTNDSVQLTSRNGTDLSGKFPEIIDACRSEQSHVQSYLPLELDGELAILNHTYQANFALIQKRSRLQDTEKINEQAAAHPASFMVFDLLASAGSSRQGQPFAQRKHELALVFGNTNQLGERLQYIACTTDAHALWQTLVTSKGEGLVAKQRDSLYQPGKNIMIGLKSKIGEPLRHF</sequence>